<evidence type="ECO:0000313" key="5">
    <source>
        <dbReference type="EMBL" id="OGD23277.1"/>
    </source>
</evidence>
<dbReference type="GO" id="GO:0006412">
    <property type="term" value="P:translation"/>
    <property type="evidence" value="ECO:0007669"/>
    <property type="project" value="UniProtKB-UniRule"/>
</dbReference>
<keyword evidence="3 4" id="KW-0687">Ribonucleoprotein</keyword>
<accession>A0A1F5AYG1</accession>
<dbReference type="GO" id="GO:0019843">
    <property type="term" value="F:rRNA binding"/>
    <property type="evidence" value="ECO:0007669"/>
    <property type="project" value="UniProtKB-UniRule"/>
</dbReference>
<evidence type="ECO:0000256" key="1">
    <source>
        <dbReference type="ARBA" id="ARBA00006700"/>
    </source>
</evidence>
<dbReference type="HAMAP" id="MF_01369_B">
    <property type="entry name" value="Ribosomal_uL23_B"/>
    <property type="match status" value="1"/>
</dbReference>
<keyword evidence="4" id="KW-0699">rRNA-binding</keyword>
<dbReference type="SUPFAM" id="SSF54189">
    <property type="entry name" value="Ribosomal proteins S24e, L23 and L15e"/>
    <property type="match status" value="1"/>
</dbReference>
<organism evidence="5 6">
    <name type="scientific">Candidatus Azambacteria bacterium RBG_16_47_10</name>
    <dbReference type="NCBI Taxonomy" id="1797292"/>
    <lineage>
        <taxon>Bacteria</taxon>
        <taxon>Candidatus Azamiibacteriota</taxon>
    </lineage>
</organism>
<comment type="similarity">
    <text evidence="1 4">Belongs to the universal ribosomal protein uL23 family.</text>
</comment>
<dbReference type="Gene3D" id="3.30.70.330">
    <property type="match status" value="1"/>
</dbReference>
<dbReference type="AlphaFoldDB" id="A0A1F5AYG1"/>
<dbReference type="InterPro" id="IPR012677">
    <property type="entry name" value="Nucleotide-bd_a/b_plait_sf"/>
</dbReference>
<dbReference type="NCBIfam" id="NF004363">
    <property type="entry name" value="PRK05738.2-4"/>
    <property type="match status" value="1"/>
</dbReference>
<dbReference type="EMBL" id="MEYI01000046">
    <property type="protein sequence ID" value="OGD23277.1"/>
    <property type="molecule type" value="Genomic_DNA"/>
</dbReference>
<evidence type="ECO:0000256" key="3">
    <source>
        <dbReference type="ARBA" id="ARBA00023274"/>
    </source>
</evidence>
<dbReference type="InterPro" id="IPR013025">
    <property type="entry name" value="Ribosomal_uL23-like"/>
</dbReference>
<dbReference type="GO" id="GO:0003735">
    <property type="term" value="F:structural constituent of ribosome"/>
    <property type="evidence" value="ECO:0007669"/>
    <property type="project" value="InterPro"/>
</dbReference>
<reference evidence="5 6" key="1">
    <citation type="journal article" date="2016" name="Nat. Commun.">
        <title>Thousands of microbial genomes shed light on interconnected biogeochemical processes in an aquifer system.</title>
        <authorList>
            <person name="Anantharaman K."/>
            <person name="Brown C.T."/>
            <person name="Hug L.A."/>
            <person name="Sharon I."/>
            <person name="Castelle C.J."/>
            <person name="Probst A.J."/>
            <person name="Thomas B.C."/>
            <person name="Singh A."/>
            <person name="Wilkins M.J."/>
            <person name="Karaoz U."/>
            <person name="Brodie E.L."/>
            <person name="Williams K.H."/>
            <person name="Hubbard S.S."/>
            <person name="Banfield J.F."/>
        </authorList>
    </citation>
    <scope>NUCLEOTIDE SEQUENCE [LARGE SCALE GENOMIC DNA]</scope>
</reference>
<comment type="function">
    <text evidence="4">One of the early assembly proteins it binds 23S rRNA. One of the proteins that surrounds the polypeptide exit tunnel on the outside of the ribosome. Forms the main docking site for trigger factor binding to the ribosome.</text>
</comment>
<sequence length="125" mass="13497">MALFSKAKKAVKKTKSAGAASAPKRIVSRGTSKNAPGRVIVRPYMTEKAAMLAEKGTYVFVVFRNATKNEVIKAVQATFGVTVTRVNMINAPERKVRLGKHQGHVPGFKKAMVTLKKGDKIDIGA</sequence>
<evidence type="ECO:0000256" key="4">
    <source>
        <dbReference type="HAMAP-Rule" id="MF_01369"/>
    </source>
</evidence>
<dbReference type="Proteomes" id="UP000176639">
    <property type="component" value="Unassembled WGS sequence"/>
</dbReference>
<evidence type="ECO:0000256" key="2">
    <source>
        <dbReference type="ARBA" id="ARBA00022980"/>
    </source>
</evidence>
<keyword evidence="4" id="KW-0694">RNA-binding</keyword>
<protein>
    <recommendedName>
        <fullName evidence="4">Large ribosomal subunit protein uL23</fullName>
    </recommendedName>
</protein>
<dbReference type="Pfam" id="PF00276">
    <property type="entry name" value="Ribosomal_L23"/>
    <property type="match status" value="1"/>
</dbReference>
<proteinExistence type="inferred from homology"/>
<gene>
    <name evidence="4" type="primary">rplW</name>
    <name evidence="5" type="ORF">A2Z10_00025</name>
</gene>
<name>A0A1F5AYG1_9BACT</name>
<comment type="subunit">
    <text evidence="4">Part of the 50S ribosomal subunit. Contacts protein L29, and trigger factor when it is bound to the ribosome.</text>
</comment>
<dbReference type="GO" id="GO:0005840">
    <property type="term" value="C:ribosome"/>
    <property type="evidence" value="ECO:0007669"/>
    <property type="project" value="UniProtKB-KW"/>
</dbReference>
<dbReference type="GO" id="GO:1990904">
    <property type="term" value="C:ribonucleoprotein complex"/>
    <property type="evidence" value="ECO:0007669"/>
    <property type="project" value="UniProtKB-KW"/>
</dbReference>
<evidence type="ECO:0000313" key="6">
    <source>
        <dbReference type="Proteomes" id="UP000176639"/>
    </source>
</evidence>
<keyword evidence="2 4" id="KW-0689">Ribosomal protein</keyword>
<dbReference type="InterPro" id="IPR012678">
    <property type="entry name" value="Ribosomal_uL23/eL15/eS24_sf"/>
</dbReference>
<comment type="caution">
    <text evidence="5">The sequence shown here is derived from an EMBL/GenBank/DDBJ whole genome shotgun (WGS) entry which is preliminary data.</text>
</comment>